<feature type="transmembrane region" description="Helical" evidence="1">
    <location>
        <begin position="282"/>
        <end position="301"/>
    </location>
</feature>
<evidence type="ECO:0000256" key="1">
    <source>
        <dbReference type="SAM" id="Phobius"/>
    </source>
</evidence>
<sequence length="327" mass="35621">MVSSGDDIPQMLHRLKLQFAINLRVAVAYASSISSFRSRHQHWDITHVIIIVMRASIAIASLLATVACVSATSNSRPVLAFTSAGASSLQLELPTDSSLTGFIDSLFADKKASPACKLDAIALVEAENLDRDTFASLRHSSTDSLRARSLDAPSQITFDVAPVPDAFNDLASRFAKACAYGRAMFTTWTLNGTFEALPSTKDPHYVLIRAGDLRQNENQLLRTLESLDEDSPRNLVIIAPAAQFRQHGKRQYVVAAPSASNGNWVEPEGGIFARYQLFSTPLILTLLLMGGLMLPIVYFAVSQLAQVQTPDQMGVRKDPISGDKKTQ</sequence>
<dbReference type="AlphaFoldDB" id="R9P5R9"/>
<proteinExistence type="predicted"/>
<keyword evidence="3" id="KW-1185">Reference proteome</keyword>
<reference evidence="3" key="1">
    <citation type="journal article" date="2013" name="Genome Announc.">
        <title>Draft genome sequence of the basidiomycetous yeast-like fungus Pseudozyma hubeiensis SY62, which produces an abundant amount of the biosurfactant mannosylerythritol lipids.</title>
        <authorList>
            <person name="Konishi M."/>
            <person name="Hatada Y."/>
            <person name="Horiuchi J."/>
        </authorList>
    </citation>
    <scope>NUCLEOTIDE SEQUENCE [LARGE SCALE GENOMIC DNA]</scope>
    <source>
        <strain evidence="3">SY62</strain>
    </source>
</reference>
<name>R9P5R9_PSEHS</name>
<accession>R9P5R9</accession>
<dbReference type="eggNOG" id="ENOG502RB5X">
    <property type="taxonomic scope" value="Eukaryota"/>
</dbReference>
<keyword evidence="1" id="KW-1133">Transmembrane helix</keyword>
<dbReference type="GeneID" id="24109540"/>
<gene>
    <name evidence="2" type="ORF">PHSY_004257</name>
</gene>
<dbReference type="Proteomes" id="UP000014071">
    <property type="component" value="Unassembled WGS sequence"/>
</dbReference>
<dbReference type="HOGENOM" id="CLU_924778_0_0_1"/>
<evidence type="ECO:0008006" key="4">
    <source>
        <dbReference type="Google" id="ProtNLM"/>
    </source>
</evidence>
<keyword evidence="1" id="KW-0812">Transmembrane</keyword>
<evidence type="ECO:0000313" key="3">
    <source>
        <dbReference type="Proteomes" id="UP000014071"/>
    </source>
</evidence>
<keyword evidence="1" id="KW-0472">Membrane</keyword>
<evidence type="ECO:0000313" key="2">
    <source>
        <dbReference type="EMBL" id="GAC96674.1"/>
    </source>
</evidence>
<protein>
    <recommendedName>
        <fullName evidence="4">Protein BIG1</fullName>
    </recommendedName>
</protein>
<organism evidence="2 3">
    <name type="scientific">Pseudozyma hubeiensis (strain SY62)</name>
    <name type="common">Yeast</name>
    <dbReference type="NCBI Taxonomy" id="1305764"/>
    <lineage>
        <taxon>Eukaryota</taxon>
        <taxon>Fungi</taxon>
        <taxon>Dikarya</taxon>
        <taxon>Basidiomycota</taxon>
        <taxon>Ustilaginomycotina</taxon>
        <taxon>Ustilaginomycetes</taxon>
        <taxon>Ustilaginales</taxon>
        <taxon>Ustilaginaceae</taxon>
        <taxon>Pseudozyma</taxon>
    </lineage>
</organism>
<dbReference type="OrthoDB" id="10029326at2759"/>
<dbReference type="EMBL" id="DF238805">
    <property type="protein sequence ID" value="GAC96674.1"/>
    <property type="molecule type" value="Genomic_DNA"/>
</dbReference>
<dbReference type="RefSeq" id="XP_012190261.1">
    <property type="nucleotide sequence ID" value="XM_012334871.1"/>
</dbReference>
<feature type="transmembrane region" description="Helical" evidence="1">
    <location>
        <begin position="45"/>
        <end position="69"/>
    </location>
</feature>